<evidence type="ECO:0000256" key="4">
    <source>
        <dbReference type="ARBA" id="ARBA00022692"/>
    </source>
</evidence>
<evidence type="ECO:0000259" key="10">
    <source>
        <dbReference type="Pfam" id="PF13813"/>
    </source>
</evidence>
<evidence type="ECO:0000313" key="11">
    <source>
        <dbReference type="EMBL" id="CAA7025841.1"/>
    </source>
</evidence>
<feature type="domain" description="Wax synthase" evidence="10">
    <location>
        <begin position="176"/>
        <end position="234"/>
    </location>
</feature>
<reference evidence="11" key="1">
    <citation type="submission" date="2020-01" db="EMBL/GenBank/DDBJ databases">
        <authorList>
            <person name="Mishra B."/>
        </authorList>
    </citation>
    <scope>NUCLEOTIDE SEQUENCE [LARGE SCALE GENOMIC DNA]</scope>
</reference>
<dbReference type="OrthoDB" id="1077582at2759"/>
<evidence type="ECO:0000256" key="9">
    <source>
        <dbReference type="SAM" id="Phobius"/>
    </source>
</evidence>
<evidence type="ECO:0000256" key="5">
    <source>
        <dbReference type="ARBA" id="ARBA00022989"/>
    </source>
</evidence>
<sequence length="288" mass="33725">MDEELKIFIKVWVSAIISVTYCYFISSRIKTGVLRLLSIIPVCALFFILPLFLALMNHILFTSLFLTILASFKLILFAFDQGPLFHLPSNLTRFICFTCLPIKLQQNPNSQNLVPKWVFGIKVAIYSLLLNFYCDNHNLPRVLRIGLRPVHMYLEFEIFLALIKFLVTITLGCDLEPQFNEPYLATSLQDFWGRRWNLMVSSNLRFAFHEIIHFYLTRDAPSWELTAYFVLNGVCTVVEMAVKRTKFGMRWQLRPVVSWLLTWGFIVSTGAFLFFDPLQYDRYDIRLT</sequence>
<evidence type="ECO:0000256" key="6">
    <source>
        <dbReference type="ARBA" id="ARBA00023098"/>
    </source>
</evidence>
<evidence type="ECO:0000313" key="12">
    <source>
        <dbReference type="Proteomes" id="UP000467841"/>
    </source>
</evidence>
<keyword evidence="3" id="KW-0808">Transferase</keyword>
<feature type="transmembrane region" description="Helical" evidence="9">
    <location>
        <begin position="59"/>
        <end position="79"/>
    </location>
</feature>
<accession>A0A6D2IAX0</accession>
<dbReference type="EMBL" id="CACVBM020001045">
    <property type="protein sequence ID" value="CAA7025841.1"/>
    <property type="molecule type" value="Genomic_DNA"/>
</dbReference>
<feature type="transmembrane region" description="Helical" evidence="9">
    <location>
        <begin position="117"/>
        <end position="134"/>
    </location>
</feature>
<dbReference type="GO" id="GO:0006629">
    <property type="term" value="P:lipid metabolic process"/>
    <property type="evidence" value="ECO:0007669"/>
    <property type="project" value="UniProtKB-KW"/>
</dbReference>
<comment type="similarity">
    <text evidence="2">Belongs to the wax synthase family.</text>
</comment>
<dbReference type="GO" id="GO:0008374">
    <property type="term" value="F:O-acyltransferase activity"/>
    <property type="evidence" value="ECO:0007669"/>
    <property type="project" value="InterPro"/>
</dbReference>
<dbReference type="PANTHER" id="PTHR31595:SF70">
    <property type="entry name" value="LONG-CHAIN-ALCOHOL O-FATTY-ACYLTRANSFERASE 3-RELATED"/>
    <property type="match status" value="1"/>
</dbReference>
<keyword evidence="12" id="KW-1185">Reference proteome</keyword>
<evidence type="ECO:0000256" key="8">
    <source>
        <dbReference type="ARBA" id="ARBA00023315"/>
    </source>
</evidence>
<evidence type="ECO:0000256" key="1">
    <source>
        <dbReference type="ARBA" id="ARBA00004141"/>
    </source>
</evidence>
<comment type="subcellular location">
    <subcellularLocation>
        <location evidence="1">Membrane</location>
        <topology evidence="1">Multi-pass membrane protein</topology>
    </subcellularLocation>
</comment>
<keyword evidence="8" id="KW-0012">Acyltransferase</keyword>
<comment type="caution">
    <text evidence="11">The sequence shown here is derived from an EMBL/GenBank/DDBJ whole genome shotgun (WGS) entry which is preliminary data.</text>
</comment>
<dbReference type="GO" id="GO:0016020">
    <property type="term" value="C:membrane"/>
    <property type="evidence" value="ECO:0007669"/>
    <property type="project" value="UniProtKB-SubCell"/>
</dbReference>
<evidence type="ECO:0000256" key="7">
    <source>
        <dbReference type="ARBA" id="ARBA00023136"/>
    </source>
</evidence>
<keyword evidence="6" id="KW-0443">Lipid metabolism</keyword>
<evidence type="ECO:0000256" key="2">
    <source>
        <dbReference type="ARBA" id="ARBA00007282"/>
    </source>
</evidence>
<keyword evidence="5 9" id="KW-1133">Transmembrane helix</keyword>
<name>A0A6D2IAX0_9BRAS</name>
<feature type="transmembrane region" description="Helical" evidence="9">
    <location>
        <begin position="32"/>
        <end position="52"/>
    </location>
</feature>
<proteinExistence type="inferred from homology"/>
<feature type="transmembrane region" description="Helical" evidence="9">
    <location>
        <begin position="254"/>
        <end position="275"/>
    </location>
</feature>
<organism evidence="11 12">
    <name type="scientific">Microthlaspi erraticum</name>
    <dbReference type="NCBI Taxonomy" id="1685480"/>
    <lineage>
        <taxon>Eukaryota</taxon>
        <taxon>Viridiplantae</taxon>
        <taxon>Streptophyta</taxon>
        <taxon>Embryophyta</taxon>
        <taxon>Tracheophyta</taxon>
        <taxon>Spermatophyta</taxon>
        <taxon>Magnoliopsida</taxon>
        <taxon>eudicotyledons</taxon>
        <taxon>Gunneridae</taxon>
        <taxon>Pentapetalae</taxon>
        <taxon>rosids</taxon>
        <taxon>malvids</taxon>
        <taxon>Brassicales</taxon>
        <taxon>Brassicaceae</taxon>
        <taxon>Coluteocarpeae</taxon>
        <taxon>Microthlaspi</taxon>
    </lineage>
</organism>
<dbReference type="AlphaFoldDB" id="A0A6D2IAX0"/>
<gene>
    <name evidence="11" type="ORF">MERR_LOCUS13076</name>
</gene>
<keyword evidence="4 9" id="KW-0812">Transmembrane</keyword>
<keyword evidence="7 9" id="KW-0472">Membrane</keyword>
<dbReference type="Proteomes" id="UP000467841">
    <property type="component" value="Unassembled WGS sequence"/>
</dbReference>
<dbReference type="Pfam" id="PF13813">
    <property type="entry name" value="MBOAT_2"/>
    <property type="match status" value="1"/>
</dbReference>
<dbReference type="InterPro" id="IPR044851">
    <property type="entry name" value="Wax_synthase"/>
</dbReference>
<evidence type="ECO:0000256" key="3">
    <source>
        <dbReference type="ARBA" id="ARBA00022679"/>
    </source>
</evidence>
<dbReference type="PANTHER" id="PTHR31595">
    <property type="entry name" value="LONG-CHAIN-ALCOHOL O-FATTY-ACYLTRANSFERASE 3-RELATED"/>
    <property type="match status" value="1"/>
</dbReference>
<dbReference type="InterPro" id="IPR032805">
    <property type="entry name" value="Wax_synthase_dom"/>
</dbReference>
<feature type="transmembrane region" description="Helical" evidence="9">
    <location>
        <begin position="7"/>
        <end position="26"/>
    </location>
</feature>
<protein>
    <recommendedName>
        <fullName evidence="10">Wax synthase domain-containing protein</fullName>
    </recommendedName>
</protein>